<dbReference type="Proteomes" id="UP000294513">
    <property type="component" value="Unassembled WGS sequence"/>
</dbReference>
<dbReference type="OrthoDB" id="3681926at2"/>
<reference evidence="1 2" key="1">
    <citation type="submission" date="2019-03" db="EMBL/GenBank/DDBJ databases">
        <title>Draft genome sequences of novel Actinobacteria.</title>
        <authorList>
            <person name="Sahin N."/>
            <person name="Ay H."/>
            <person name="Saygin H."/>
        </authorList>
    </citation>
    <scope>NUCLEOTIDE SEQUENCE [LARGE SCALE GENOMIC DNA]</scope>
    <source>
        <strain evidence="1 2">H3C3</strain>
    </source>
</reference>
<dbReference type="AlphaFoldDB" id="A0A4R5C380"/>
<evidence type="ECO:0000313" key="1">
    <source>
        <dbReference type="EMBL" id="TDD92503.1"/>
    </source>
</evidence>
<sequence length="226" mass="24754">MTAATVFSGERIYCVDPAERLFFGRSAECTICLDAEDTAISRRAGEIVHERGAWWLVNRSSAHPLSVIDEVGLRSVLVPGRRTALDAVTRIVVAGARGSHTLRVEVPEAAADRAAESATPAGDPTAVGENVLISQADRDAMLALFAGYLEEPPRHDPHPRTYAAAAARLGWPRTTLVKRIEYLRTRLDEAGVPNMTGWNALTNLAEYALSRGLITKDDLRRVRRDR</sequence>
<dbReference type="EMBL" id="SMKU01000039">
    <property type="protein sequence ID" value="TDD92503.1"/>
    <property type="molecule type" value="Genomic_DNA"/>
</dbReference>
<keyword evidence="2" id="KW-1185">Reference proteome</keyword>
<accession>A0A4R5C380</accession>
<protein>
    <submittedName>
        <fullName evidence="1">FHA domain-containing protein</fullName>
    </submittedName>
</protein>
<comment type="caution">
    <text evidence="1">The sequence shown here is derived from an EMBL/GenBank/DDBJ whole genome shotgun (WGS) entry which is preliminary data.</text>
</comment>
<dbReference type="SUPFAM" id="SSF49879">
    <property type="entry name" value="SMAD/FHA domain"/>
    <property type="match status" value="1"/>
</dbReference>
<evidence type="ECO:0000313" key="2">
    <source>
        <dbReference type="Proteomes" id="UP000294513"/>
    </source>
</evidence>
<name>A0A4R5C380_9ACTN</name>
<proteinExistence type="predicted"/>
<gene>
    <name evidence="1" type="ORF">E1298_10825</name>
</gene>
<dbReference type="CDD" id="cd00060">
    <property type="entry name" value="FHA"/>
    <property type="match status" value="1"/>
</dbReference>
<dbReference type="RefSeq" id="WP_131891916.1">
    <property type="nucleotide sequence ID" value="NZ_SMKU01000039.1"/>
</dbReference>
<organism evidence="1 2">
    <name type="scientific">Actinomadura rubrisoli</name>
    <dbReference type="NCBI Taxonomy" id="2530368"/>
    <lineage>
        <taxon>Bacteria</taxon>
        <taxon>Bacillati</taxon>
        <taxon>Actinomycetota</taxon>
        <taxon>Actinomycetes</taxon>
        <taxon>Streptosporangiales</taxon>
        <taxon>Thermomonosporaceae</taxon>
        <taxon>Actinomadura</taxon>
    </lineage>
</organism>
<dbReference type="Gene3D" id="2.60.200.20">
    <property type="match status" value="1"/>
</dbReference>
<dbReference type="InterPro" id="IPR008984">
    <property type="entry name" value="SMAD_FHA_dom_sf"/>
</dbReference>